<name>A0A9J6PFX7_9GAMM</name>
<keyword evidence="1 2" id="KW-0238">DNA-binding</keyword>
<dbReference type="Gene3D" id="1.10.357.10">
    <property type="entry name" value="Tetracycline Repressor, domain 2"/>
    <property type="match status" value="1"/>
</dbReference>
<evidence type="ECO:0000256" key="2">
    <source>
        <dbReference type="PROSITE-ProRule" id="PRU00335"/>
    </source>
</evidence>
<keyword evidence="5" id="KW-1185">Reference proteome</keyword>
<dbReference type="NCBIfam" id="NF011572">
    <property type="entry name" value="PRK14996.1"/>
    <property type="match status" value="1"/>
</dbReference>
<proteinExistence type="predicted"/>
<accession>A0A9J6PFX7</accession>
<organism evidence="4 5">
    <name type="scientific">Winslowiella arboricola</name>
    <dbReference type="NCBI Taxonomy" id="2978220"/>
    <lineage>
        <taxon>Bacteria</taxon>
        <taxon>Pseudomonadati</taxon>
        <taxon>Pseudomonadota</taxon>
        <taxon>Gammaproteobacteria</taxon>
        <taxon>Enterobacterales</taxon>
        <taxon>Erwiniaceae</taxon>
        <taxon>Winslowiella</taxon>
    </lineage>
</organism>
<dbReference type="Proteomes" id="UP001064262">
    <property type="component" value="Unassembled WGS sequence"/>
</dbReference>
<evidence type="ECO:0000313" key="5">
    <source>
        <dbReference type="Proteomes" id="UP001064262"/>
    </source>
</evidence>
<comment type="caution">
    <text evidence="4">The sequence shown here is derived from an EMBL/GenBank/DDBJ whole genome shotgun (WGS) entry which is preliminary data.</text>
</comment>
<feature type="domain" description="HTH tetR-type" evidence="3">
    <location>
        <begin position="4"/>
        <end position="64"/>
    </location>
</feature>
<dbReference type="InterPro" id="IPR001647">
    <property type="entry name" value="HTH_TetR"/>
</dbReference>
<dbReference type="InterPro" id="IPR036271">
    <property type="entry name" value="Tet_transcr_reg_TetR-rel_C_sf"/>
</dbReference>
<dbReference type="PANTHER" id="PTHR30055:SF223">
    <property type="entry name" value="HTH-TYPE TRANSCRIPTIONAL REGULATOR UIDR"/>
    <property type="match status" value="1"/>
</dbReference>
<dbReference type="InterPro" id="IPR009057">
    <property type="entry name" value="Homeodomain-like_sf"/>
</dbReference>
<evidence type="ECO:0000256" key="1">
    <source>
        <dbReference type="ARBA" id="ARBA00023125"/>
    </source>
</evidence>
<dbReference type="RefSeq" id="WP_267140824.1">
    <property type="nucleotide sequence ID" value="NZ_JAODIL010000044.1"/>
</dbReference>
<dbReference type="InterPro" id="IPR050109">
    <property type="entry name" value="HTH-type_TetR-like_transc_reg"/>
</dbReference>
<dbReference type="AlphaFoldDB" id="A0A9J6PFX7"/>
<dbReference type="SUPFAM" id="SSF46689">
    <property type="entry name" value="Homeodomain-like"/>
    <property type="match status" value="1"/>
</dbReference>
<dbReference type="SUPFAM" id="SSF48498">
    <property type="entry name" value="Tetracyclin repressor-like, C-terminal domain"/>
    <property type="match status" value="1"/>
</dbReference>
<dbReference type="EMBL" id="JAODIM010000038">
    <property type="protein sequence ID" value="MCU5777201.1"/>
    <property type="molecule type" value="Genomic_DNA"/>
</dbReference>
<dbReference type="GO" id="GO:0000976">
    <property type="term" value="F:transcription cis-regulatory region binding"/>
    <property type="evidence" value="ECO:0007669"/>
    <property type="project" value="TreeGrafter"/>
</dbReference>
<feature type="DNA-binding region" description="H-T-H motif" evidence="2">
    <location>
        <begin position="27"/>
        <end position="46"/>
    </location>
</feature>
<dbReference type="Pfam" id="PF00440">
    <property type="entry name" value="TetR_N"/>
    <property type="match status" value="1"/>
</dbReference>
<dbReference type="PROSITE" id="PS50977">
    <property type="entry name" value="HTH_TETR_2"/>
    <property type="match status" value="1"/>
</dbReference>
<evidence type="ECO:0000313" key="4">
    <source>
        <dbReference type="EMBL" id="MCU5777201.1"/>
    </source>
</evidence>
<dbReference type="PANTHER" id="PTHR30055">
    <property type="entry name" value="HTH-TYPE TRANSCRIPTIONAL REGULATOR RUTR"/>
    <property type="match status" value="1"/>
</dbReference>
<protein>
    <submittedName>
        <fullName evidence="4">TetR family transcriptional regulator</fullName>
    </submittedName>
</protein>
<gene>
    <name evidence="4" type="ORF">N5923_06835</name>
</gene>
<dbReference type="GO" id="GO:0003700">
    <property type="term" value="F:DNA-binding transcription factor activity"/>
    <property type="evidence" value="ECO:0007669"/>
    <property type="project" value="TreeGrafter"/>
</dbReference>
<reference evidence="4" key="1">
    <citation type="submission" date="2022-09" db="EMBL/GenBank/DDBJ databases">
        <title>Winslowiella arboricola sp. nov., isolated from bleeding cankers on broadleaf hosts.</title>
        <authorList>
            <person name="Brady C."/>
            <person name="Kaur S."/>
            <person name="Crampton B."/>
            <person name="Maddock D."/>
            <person name="Arnold D."/>
            <person name="Denman S."/>
        </authorList>
    </citation>
    <scope>NUCLEOTIDE SEQUENCE</scope>
    <source>
        <strain evidence="4">BAC 15a-03b</strain>
    </source>
</reference>
<evidence type="ECO:0000259" key="3">
    <source>
        <dbReference type="PROSITE" id="PS50977"/>
    </source>
</evidence>
<sequence length="188" mass="20930">MNRKDRRESILEAAAELALSGGLNSLTIRSVALRAGIAVGQIHHHFASSGQMKSEVLIQLMHDMLERLSEDAGGTWTDRLIRYLKSDDGNLEAYIRIWREAQVIAGGDEDVKTAYLEVMKVWNDRTVHLIGHACESGEARVSDSCEETAWRLSSFVCGLDGSCALGLISIADAHRYIDRMVRFELNII</sequence>